<protein>
    <submittedName>
        <fullName evidence="4">Ran GTPase-activating protein 1</fullName>
    </submittedName>
</protein>
<dbReference type="InterPro" id="IPR027038">
    <property type="entry name" value="RanGap"/>
</dbReference>
<dbReference type="PANTHER" id="PTHR24113:SF12">
    <property type="entry name" value="RAN GTPASE-ACTIVATING PROTEIN 1"/>
    <property type="match status" value="1"/>
</dbReference>
<dbReference type="GO" id="GO:0005634">
    <property type="term" value="C:nucleus"/>
    <property type="evidence" value="ECO:0007669"/>
    <property type="project" value="TreeGrafter"/>
</dbReference>
<evidence type="ECO:0000313" key="5">
    <source>
        <dbReference type="Proteomes" id="UP000185944"/>
    </source>
</evidence>
<reference evidence="4 5" key="1">
    <citation type="submission" date="2016-02" db="EMBL/GenBank/DDBJ databases">
        <title>Discovery of a natural microsporidian pathogen with a broad tissue tropism in Caenorhabditis elegans.</title>
        <authorList>
            <person name="Luallen R.J."/>
            <person name="Reinke A.W."/>
            <person name="Tong L."/>
            <person name="Botts M.R."/>
            <person name="Felix M.-A."/>
            <person name="Troemel E.R."/>
        </authorList>
    </citation>
    <scope>NUCLEOTIDE SEQUENCE [LARGE SCALE GENOMIC DNA]</scope>
    <source>
        <strain evidence="4 5">JUm2807</strain>
    </source>
</reference>
<dbReference type="GO" id="GO:0031267">
    <property type="term" value="F:small GTPase binding"/>
    <property type="evidence" value="ECO:0007669"/>
    <property type="project" value="TreeGrafter"/>
</dbReference>
<keyword evidence="5" id="KW-1185">Reference proteome</keyword>
<dbReference type="Gene3D" id="3.80.10.10">
    <property type="entry name" value="Ribonuclease Inhibitor"/>
    <property type="match status" value="1"/>
</dbReference>
<dbReference type="Proteomes" id="UP000185944">
    <property type="component" value="Unassembled WGS sequence"/>
</dbReference>
<evidence type="ECO:0000256" key="3">
    <source>
        <dbReference type="ARBA" id="ARBA00022737"/>
    </source>
</evidence>
<keyword evidence="2" id="KW-0433">Leucine-rich repeat</keyword>
<comment type="caution">
    <text evidence="4">The sequence shown here is derived from an EMBL/GenBank/DDBJ whole genome shotgun (WGS) entry which is preliminary data.</text>
</comment>
<dbReference type="EMBL" id="LTDL01000014">
    <property type="protein sequence ID" value="OAG31699.1"/>
    <property type="molecule type" value="Genomic_DNA"/>
</dbReference>
<keyword evidence="3" id="KW-0677">Repeat</keyword>
<dbReference type="GO" id="GO:0048471">
    <property type="term" value="C:perinuclear region of cytoplasm"/>
    <property type="evidence" value="ECO:0007669"/>
    <property type="project" value="TreeGrafter"/>
</dbReference>
<dbReference type="GO" id="GO:0005829">
    <property type="term" value="C:cytosol"/>
    <property type="evidence" value="ECO:0007669"/>
    <property type="project" value="TreeGrafter"/>
</dbReference>
<accession>A0A177EL38</accession>
<dbReference type="PANTHER" id="PTHR24113">
    <property type="entry name" value="RAN GTPASE-ACTIVATING PROTEIN 1"/>
    <property type="match status" value="1"/>
</dbReference>
<organism evidence="4 5">
    <name type="scientific">Nematocida displodere</name>
    <dbReference type="NCBI Taxonomy" id="1805483"/>
    <lineage>
        <taxon>Eukaryota</taxon>
        <taxon>Fungi</taxon>
        <taxon>Fungi incertae sedis</taxon>
        <taxon>Microsporidia</taxon>
        <taxon>Nematocida</taxon>
    </lineage>
</organism>
<dbReference type="OrthoDB" id="184583at2759"/>
<evidence type="ECO:0000256" key="2">
    <source>
        <dbReference type="ARBA" id="ARBA00022614"/>
    </source>
</evidence>
<dbReference type="RefSeq" id="XP_067545300.1">
    <property type="nucleotide sequence ID" value="XM_067687592.1"/>
</dbReference>
<dbReference type="STRING" id="1805483.A0A177EL38"/>
<name>A0A177EL38_9MICR</name>
<dbReference type="VEuPathDB" id="MicrosporidiaDB:NEDG_00174"/>
<gene>
    <name evidence="4" type="ORF">NEDG_00174</name>
</gene>
<dbReference type="InterPro" id="IPR032675">
    <property type="entry name" value="LRR_dom_sf"/>
</dbReference>
<dbReference type="SUPFAM" id="SSF52047">
    <property type="entry name" value="RNI-like"/>
    <property type="match status" value="1"/>
</dbReference>
<dbReference type="InterPro" id="IPR001611">
    <property type="entry name" value="Leu-rich_rpt"/>
</dbReference>
<dbReference type="GO" id="GO:0006913">
    <property type="term" value="P:nucleocytoplasmic transport"/>
    <property type="evidence" value="ECO:0007669"/>
    <property type="project" value="TreeGrafter"/>
</dbReference>
<dbReference type="GeneID" id="93646524"/>
<keyword evidence="1" id="KW-0343">GTPase activation</keyword>
<dbReference type="AlphaFoldDB" id="A0A177EL38"/>
<dbReference type="Pfam" id="PF13516">
    <property type="entry name" value="LRR_6"/>
    <property type="match status" value="2"/>
</dbReference>
<dbReference type="GO" id="GO:0005096">
    <property type="term" value="F:GTPase activator activity"/>
    <property type="evidence" value="ECO:0007669"/>
    <property type="project" value="UniProtKB-KW"/>
</dbReference>
<evidence type="ECO:0000256" key="1">
    <source>
        <dbReference type="ARBA" id="ARBA00022468"/>
    </source>
</evidence>
<sequence>MKILSISEEKKKYNTREELIDLLKQIEESRHELIGLDISENSFSPECILELVKAISAIPTMEIVTFKGVFTGRGKEEVEESLRHIAEYLRKLEGLTYFDISDNALSLHGMKLLSPLIEKMDSLRHLVLNNNGIGRDGGSYLAESLTVLSKSNNGLQSIEVGRNRLEDSAKAIGAALELFPYLDSVKIYQNSINAVIMSDFLLSLSVLSIRVLDIGDNFLLEHGSRALSKCLNHWSVEVLNISDCLMGDSGVTVLASQLAQNTRIQGELLGEIVFDLSYNDLTEDTFQHTQTLLEKLPAARFILTGNELSADHIETLSQIAAYKGGEVLFEEEEDLVFSSEEKEEPEEDLASLEEQLADIVLSHHTEPQTKEVG</sequence>
<dbReference type="SMART" id="SM00368">
    <property type="entry name" value="LRR_RI"/>
    <property type="match status" value="4"/>
</dbReference>
<proteinExistence type="predicted"/>
<evidence type="ECO:0000313" key="4">
    <source>
        <dbReference type="EMBL" id="OAG31699.1"/>
    </source>
</evidence>